<keyword evidence="10" id="KW-0175">Coiled coil</keyword>
<keyword evidence="9" id="KW-0539">Nucleus</keyword>
<feature type="compositionally biased region" description="Basic and acidic residues" evidence="11">
    <location>
        <begin position="129"/>
        <end position="159"/>
    </location>
</feature>
<evidence type="ECO:0000256" key="7">
    <source>
        <dbReference type="ARBA" id="ARBA00022801"/>
    </source>
</evidence>
<keyword evidence="6" id="KW-0479">Metal-binding</keyword>
<dbReference type="InterPro" id="IPR050698">
    <property type="entry name" value="MBL"/>
</dbReference>
<dbReference type="SUPFAM" id="SSF56281">
    <property type="entry name" value="Metallo-hydrolase/oxidoreductase"/>
    <property type="match status" value="1"/>
</dbReference>
<dbReference type="GO" id="GO:0016180">
    <property type="term" value="P:snRNA processing"/>
    <property type="evidence" value="ECO:0007669"/>
    <property type="project" value="TreeGrafter"/>
</dbReference>
<dbReference type="Proteomes" id="UP000076004">
    <property type="component" value="Chromosome 3"/>
</dbReference>
<evidence type="ECO:0000256" key="5">
    <source>
        <dbReference type="ARBA" id="ARBA00022490"/>
    </source>
</evidence>
<evidence type="ECO:0000259" key="12">
    <source>
        <dbReference type="SMART" id="SM00849"/>
    </source>
</evidence>
<keyword evidence="5" id="KW-0963">Cytoplasm</keyword>
<protein>
    <submittedName>
        <fullName evidence="14">Putative cleavage and polyadenylation specificity factor</fullName>
    </submittedName>
</protein>
<dbReference type="Gene3D" id="3.60.15.10">
    <property type="entry name" value="Ribonuclease Z/Hydroxyacylglutathione hydrolase-like"/>
    <property type="match status" value="2"/>
</dbReference>
<comment type="caution">
    <text evidence="14">The sequence shown here is derived from an EMBL/GenBank/DDBJ whole genome shotgun (WGS) entry which is preliminary data.</text>
</comment>
<dbReference type="Pfam" id="PF16661">
    <property type="entry name" value="Lactamase_B_6"/>
    <property type="match status" value="1"/>
</dbReference>
<comment type="similarity">
    <text evidence="4">Belongs to the metallo-beta-lactamase superfamily. RNA-metabolizing metallo-beta-lactamase-like family. INTS11 subfamily.</text>
</comment>
<evidence type="ECO:0000256" key="1">
    <source>
        <dbReference type="ARBA" id="ARBA00001947"/>
    </source>
</evidence>
<evidence type="ECO:0000313" key="15">
    <source>
        <dbReference type="Proteomes" id="UP000076004"/>
    </source>
</evidence>
<feature type="coiled-coil region" evidence="10">
    <location>
        <begin position="249"/>
        <end position="276"/>
    </location>
</feature>
<feature type="region of interest" description="Disordered" evidence="11">
    <location>
        <begin position="876"/>
        <end position="954"/>
    </location>
</feature>
<dbReference type="AlphaFoldDB" id="A0A151LVT4"/>
<name>A0A151LVT4_9APIC</name>
<comment type="cofactor">
    <cofactor evidence="1">
        <name>Zn(2+)</name>
        <dbReference type="ChEBI" id="CHEBI:29105"/>
    </cofactor>
</comment>
<dbReference type="Pfam" id="PF10996">
    <property type="entry name" value="Beta-Casp"/>
    <property type="match status" value="1"/>
</dbReference>
<dbReference type="GO" id="GO:0005737">
    <property type="term" value="C:cytoplasm"/>
    <property type="evidence" value="ECO:0007669"/>
    <property type="project" value="UniProtKB-SubCell"/>
</dbReference>
<evidence type="ECO:0000259" key="13">
    <source>
        <dbReference type="SMART" id="SM01027"/>
    </source>
</evidence>
<evidence type="ECO:0000256" key="4">
    <source>
        <dbReference type="ARBA" id="ARBA00007093"/>
    </source>
</evidence>
<dbReference type="VEuPathDB" id="PlasmoDB:PGSY75_0318600"/>
<dbReference type="Gene3D" id="3.40.50.10890">
    <property type="match status" value="1"/>
</dbReference>
<comment type="subcellular location">
    <subcellularLocation>
        <location evidence="3">Cytoplasm</location>
    </subcellularLocation>
    <subcellularLocation>
        <location evidence="2">Nucleus</location>
    </subcellularLocation>
</comment>
<dbReference type="PANTHER" id="PTHR11203">
    <property type="entry name" value="CLEAVAGE AND POLYADENYLATION SPECIFICITY FACTOR FAMILY MEMBER"/>
    <property type="match status" value="1"/>
</dbReference>
<sequence>MNYYHQTKIIIQVLGAGQTVGRSCVIVELENRKVMFDCGCHLGYKDERKYPNFNLLIRGPDKIDQCQKEDYIDDENEDNVDDENEDNINEENINNINDEYINKINDEIVNNINDENVNNINDENVNNINDEHINDKYKYKDKDSSGPKKNNRDIEKVEENVDEPNFYDNSNTEVNISIVNSSITDKENLINNLKRINEIIDCVIISHFHMDHIGALPFFTEILKYRGIILMSYPTKALSPILLLDSCRVTDMKWEKKNFERQIKMLNEKSDELLNYNINCIKKDPWNINEDNIYNCIDKVIGLQINETFELGDMSITPYYAGHVLGACIFKIQVRNFSVIYTGDYNTIPDKHLGSANIPSLNPEIFISESTYATYVRPTRKASELELCNLVHECVHKGGKVLIPVFAIGRAQELSILLDDYWKKMKINYPIYFGCGLTENANKYYKIYSSWINSSCMSNEKENLFDFVNISPFLNNYLNEKRPMVLFATPGMLHTGLSLKAFKAWAGNPQNLIVLPGYCVQGTVGHKLIMGEKQISLDGTTYIKVLCKIIYLSFSAHADSNGIQQLIKHVSPKNVIFVHGEKNGMQKLAKYISNKHMINSMCPSLGQHCHFDFIKHNINYIYMHKNIHKQILQLKKKIMKYKHNNTHINTTDTQETALYVNENKKKKKKKRKKEYTYVNKKINVPFNAYMFYIPLTHKPYIFLFSKKTLIQYLKRKHIPIIIEHKEEIINSDHLFIYKNEKISNYHKTHNKLNKILKNDKQKNSNPINEHKIKVRNKIIQKKINIQTKYENFENYKNKCFNKYFNHSYVPLKDDNISNNLPKQQRSNVIDHPYTDEQFIGENQNEHIITNMNDLINKNNSNCYHTNQNIDSLSNITIQSPKSDDDDISPISNNDNEESDMSQKKKEPLIKNNTINSDDKSKNQNINEHQINNNNDNNTYEQNILENDSSSNDEQKPFNFVHKKDKVNLPLLNLRFKEIITIAYQTFYNFVLTFFQEIVNTENKDKIDFLGKRVLIKNVKYNDNYFFYLSFHSLRAIHDGQNKLIMQWSYVDDYPNSVIHKFIQCIHKYNQME</sequence>
<feature type="domain" description="Metallo-beta-lactamase" evidence="12">
    <location>
        <begin position="21"/>
        <end position="380"/>
    </location>
</feature>
<dbReference type="FunFam" id="3.60.15.10:FF:000042">
    <property type="entry name" value="Cleavage and polyadenylation specificity factor,putative"/>
    <property type="match status" value="1"/>
</dbReference>
<feature type="compositionally biased region" description="Low complexity" evidence="11">
    <location>
        <begin position="922"/>
        <end position="943"/>
    </location>
</feature>
<dbReference type="InterPro" id="IPR011108">
    <property type="entry name" value="RMMBL"/>
</dbReference>
<evidence type="ECO:0000256" key="8">
    <source>
        <dbReference type="ARBA" id="ARBA00022833"/>
    </source>
</evidence>
<dbReference type="FunFam" id="3.40.50.10890:FF:000002">
    <property type="entry name" value="Integrator complex subunit 11"/>
    <property type="match status" value="1"/>
</dbReference>
<reference evidence="14 15" key="1">
    <citation type="journal article" date="2016" name="Nat. Commun.">
        <title>Genomes of cryptic chimpanzee Plasmodium species reveal key evolutionary events leading to human malaria.</title>
        <authorList>
            <person name="Sundararaman S.A."/>
            <person name="Plenderleith L.J."/>
            <person name="Liu W."/>
            <person name="Loy D.E."/>
            <person name="Learn G.H."/>
            <person name="Li Y."/>
            <person name="Shaw K.S."/>
            <person name="Ayouba A."/>
            <person name="Peeters M."/>
            <person name="Speede S."/>
            <person name="Shaw G.M."/>
            <person name="Bushman F.D."/>
            <person name="Brisson D."/>
            <person name="Rayner J.C."/>
            <person name="Sharp P.M."/>
            <person name="Hahn B.H."/>
        </authorList>
    </citation>
    <scope>NUCLEOTIDE SEQUENCE [LARGE SCALE GENOMIC DNA]</scope>
    <source>
        <strain evidence="14 15">SY75</strain>
    </source>
</reference>
<dbReference type="InterPro" id="IPR022712">
    <property type="entry name" value="Beta_Casp"/>
</dbReference>
<dbReference type="InterPro" id="IPR001279">
    <property type="entry name" value="Metallo-B-lactamas"/>
</dbReference>
<accession>A0A151LVT4</accession>
<evidence type="ECO:0000256" key="9">
    <source>
        <dbReference type="ARBA" id="ARBA00023242"/>
    </source>
</evidence>
<dbReference type="EMBL" id="LVLB01000004">
    <property type="protein sequence ID" value="KYO03299.1"/>
    <property type="molecule type" value="Genomic_DNA"/>
</dbReference>
<feature type="region of interest" description="Disordered" evidence="11">
    <location>
        <begin position="122"/>
        <end position="168"/>
    </location>
</feature>
<dbReference type="GO" id="GO:0005634">
    <property type="term" value="C:nucleus"/>
    <property type="evidence" value="ECO:0007669"/>
    <property type="project" value="UniProtKB-SubCell"/>
</dbReference>
<dbReference type="PANTHER" id="PTHR11203:SF37">
    <property type="entry name" value="INTEGRATOR COMPLEX SUBUNIT 11"/>
    <property type="match status" value="1"/>
</dbReference>
<keyword evidence="7" id="KW-0378">Hydrolase</keyword>
<dbReference type="SMART" id="SM00849">
    <property type="entry name" value="Lactamase_B"/>
    <property type="match status" value="1"/>
</dbReference>
<evidence type="ECO:0000256" key="3">
    <source>
        <dbReference type="ARBA" id="ARBA00004496"/>
    </source>
</evidence>
<dbReference type="KEGG" id="pgab:PGSY75_0318600"/>
<dbReference type="GeneID" id="29774657"/>
<dbReference type="Pfam" id="PF07521">
    <property type="entry name" value="RMMBL"/>
    <property type="match status" value="1"/>
</dbReference>
<dbReference type="GO" id="GO:0004521">
    <property type="term" value="F:RNA endonuclease activity"/>
    <property type="evidence" value="ECO:0007669"/>
    <property type="project" value="TreeGrafter"/>
</dbReference>
<evidence type="ECO:0000256" key="2">
    <source>
        <dbReference type="ARBA" id="ARBA00004123"/>
    </source>
</evidence>
<evidence type="ECO:0000256" key="6">
    <source>
        <dbReference type="ARBA" id="ARBA00022723"/>
    </source>
</evidence>
<dbReference type="RefSeq" id="XP_018643621.1">
    <property type="nucleotide sequence ID" value="XM_018784038.1"/>
</dbReference>
<gene>
    <name evidence="14" type="ORF">PGSY75_0318600</name>
</gene>
<dbReference type="InterPro" id="IPR036866">
    <property type="entry name" value="RibonucZ/Hydroxyglut_hydro"/>
</dbReference>
<dbReference type="GO" id="GO:0046872">
    <property type="term" value="F:metal ion binding"/>
    <property type="evidence" value="ECO:0007669"/>
    <property type="project" value="UniProtKB-KW"/>
</dbReference>
<dbReference type="VEuPathDB" id="PlasmoDB:PGABG01_0318000"/>
<feature type="domain" description="Beta-Casp" evidence="13">
    <location>
        <begin position="411"/>
        <end position="528"/>
    </location>
</feature>
<evidence type="ECO:0000256" key="10">
    <source>
        <dbReference type="SAM" id="Coils"/>
    </source>
</evidence>
<organism evidence="14 15">
    <name type="scientific">Plasmodium gaboni</name>
    <dbReference type="NCBI Taxonomy" id="647221"/>
    <lineage>
        <taxon>Eukaryota</taxon>
        <taxon>Sar</taxon>
        <taxon>Alveolata</taxon>
        <taxon>Apicomplexa</taxon>
        <taxon>Aconoidasida</taxon>
        <taxon>Haemosporida</taxon>
        <taxon>Plasmodiidae</taxon>
        <taxon>Plasmodium</taxon>
        <taxon>Plasmodium (Laverania)</taxon>
    </lineage>
</organism>
<evidence type="ECO:0000256" key="11">
    <source>
        <dbReference type="SAM" id="MobiDB-lite"/>
    </source>
</evidence>
<dbReference type="SMART" id="SM01027">
    <property type="entry name" value="Beta-Casp"/>
    <property type="match status" value="1"/>
</dbReference>
<proteinExistence type="inferred from homology"/>
<keyword evidence="8" id="KW-0862">Zinc</keyword>
<evidence type="ECO:0000313" key="14">
    <source>
        <dbReference type="EMBL" id="KYO03299.1"/>
    </source>
</evidence>
<dbReference type="GO" id="GO:0016787">
    <property type="term" value="F:hydrolase activity"/>
    <property type="evidence" value="ECO:0007669"/>
    <property type="project" value="UniProtKB-KW"/>
</dbReference>